<dbReference type="CDD" id="cd06222">
    <property type="entry name" value="RNase_H_like"/>
    <property type="match status" value="1"/>
</dbReference>
<keyword evidence="4" id="KW-1185">Reference proteome</keyword>
<keyword evidence="1" id="KW-1133">Transmembrane helix</keyword>
<proteinExistence type="predicted"/>
<dbReference type="InterPro" id="IPR002156">
    <property type="entry name" value="RNaseH_domain"/>
</dbReference>
<evidence type="ECO:0000256" key="1">
    <source>
        <dbReference type="SAM" id="Phobius"/>
    </source>
</evidence>
<feature type="transmembrane region" description="Helical" evidence="1">
    <location>
        <begin position="126"/>
        <end position="147"/>
    </location>
</feature>
<sequence length="200" mass="22512">MIPTPWSNPEPGCFCLNIDGAVSLNSGKTTIGGLLRDVAGNFLFGFSKFIGCVNSLNAELWSLYIGLQLAWDYGIDYLEIQTDCKRSPSCYLRQMLILVLFLLCVASVNFGAELGLSTSSGRRDLAIWPLTNLPGLLIVLFSTFLFTRRLLPNLEIYILQMLYSFLCFIPPVHHHHSHLSSAQHHHWHSLMQMDKQIPTS</sequence>
<dbReference type="InterPro" id="IPR012337">
    <property type="entry name" value="RNaseH-like_sf"/>
</dbReference>
<evidence type="ECO:0000313" key="4">
    <source>
        <dbReference type="Proteomes" id="UP001472677"/>
    </source>
</evidence>
<dbReference type="InterPro" id="IPR044730">
    <property type="entry name" value="RNase_H-like_dom_plant"/>
</dbReference>
<name>A0ABR2C2L5_9ROSI</name>
<feature type="transmembrane region" description="Helical" evidence="1">
    <location>
        <begin position="95"/>
        <end position="114"/>
    </location>
</feature>
<comment type="caution">
    <text evidence="3">The sequence shown here is derived from an EMBL/GenBank/DDBJ whole genome shotgun (WGS) entry which is preliminary data.</text>
</comment>
<dbReference type="InterPro" id="IPR036397">
    <property type="entry name" value="RNaseH_sf"/>
</dbReference>
<keyword evidence="1" id="KW-0812">Transmembrane</keyword>
<dbReference type="SUPFAM" id="SSF53098">
    <property type="entry name" value="Ribonuclease H-like"/>
    <property type="match status" value="1"/>
</dbReference>
<evidence type="ECO:0000313" key="3">
    <source>
        <dbReference type="EMBL" id="KAK8513603.1"/>
    </source>
</evidence>
<dbReference type="EMBL" id="JBBPBM010000069">
    <property type="protein sequence ID" value="KAK8513603.1"/>
    <property type="molecule type" value="Genomic_DNA"/>
</dbReference>
<protein>
    <recommendedName>
        <fullName evidence="2">RNase H type-1 domain-containing protein</fullName>
    </recommendedName>
</protein>
<reference evidence="3 4" key="1">
    <citation type="journal article" date="2024" name="G3 (Bethesda)">
        <title>Genome assembly of Hibiscus sabdariffa L. provides insights into metabolisms of medicinal natural products.</title>
        <authorList>
            <person name="Kim T."/>
        </authorList>
    </citation>
    <scope>NUCLEOTIDE SEQUENCE [LARGE SCALE GENOMIC DNA]</scope>
    <source>
        <strain evidence="3">TK-2024</strain>
        <tissue evidence="3">Old leaves</tissue>
    </source>
</reference>
<dbReference type="Gene3D" id="3.30.420.10">
    <property type="entry name" value="Ribonuclease H-like superfamily/Ribonuclease H"/>
    <property type="match status" value="1"/>
</dbReference>
<evidence type="ECO:0000259" key="2">
    <source>
        <dbReference type="Pfam" id="PF13456"/>
    </source>
</evidence>
<organism evidence="3 4">
    <name type="scientific">Hibiscus sabdariffa</name>
    <name type="common">roselle</name>
    <dbReference type="NCBI Taxonomy" id="183260"/>
    <lineage>
        <taxon>Eukaryota</taxon>
        <taxon>Viridiplantae</taxon>
        <taxon>Streptophyta</taxon>
        <taxon>Embryophyta</taxon>
        <taxon>Tracheophyta</taxon>
        <taxon>Spermatophyta</taxon>
        <taxon>Magnoliopsida</taxon>
        <taxon>eudicotyledons</taxon>
        <taxon>Gunneridae</taxon>
        <taxon>Pentapetalae</taxon>
        <taxon>rosids</taxon>
        <taxon>malvids</taxon>
        <taxon>Malvales</taxon>
        <taxon>Malvaceae</taxon>
        <taxon>Malvoideae</taxon>
        <taxon>Hibiscus</taxon>
    </lineage>
</organism>
<dbReference type="PANTHER" id="PTHR47723:SF19">
    <property type="entry name" value="POLYNUCLEOTIDYL TRANSFERASE, RIBONUCLEASE H-LIKE SUPERFAMILY PROTEIN"/>
    <property type="match status" value="1"/>
</dbReference>
<dbReference type="PANTHER" id="PTHR47723">
    <property type="entry name" value="OS05G0353850 PROTEIN"/>
    <property type="match status" value="1"/>
</dbReference>
<accession>A0ABR2C2L5</accession>
<dbReference type="Pfam" id="PF13456">
    <property type="entry name" value="RVT_3"/>
    <property type="match status" value="1"/>
</dbReference>
<dbReference type="Proteomes" id="UP001472677">
    <property type="component" value="Unassembled WGS sequence"/>
</dbReference>
<gene>
    <name evidence="3" type="ORF">V6N12_052780</name>
</gene>
<dbReference type="InterPro" id="IPR053151">
    <property type="entry name" value="RNase_H-like"/>
</dbReference>
<feature type="domain" description="RNase H type-1" evidence="2">
    <location>
        <begin position="17"/>
        <end position="85"/>
    </location>
</feature>
<keyword evidence="1" id="KW-0472">Membrane</keyword>